<dbReference type="GO" id="GO:0007214">
    <property type="term" value="P:gamma-aminobutyric acid signaling pathway"/>
    <property type="evidence" value="ECO:0007669"/>
    <property type="project" value="TreeGrafter"/>
</dbReference>
<evidence type="ECO:0000313" key="21">
    <source>
        <dbReference type="Proteomes" id="UP001163046"/>
    </source>
</evidence>
<dbReference type="PRINTS" id="PR01176">
    <property type="entry name" value="GABABRECEPTR"/>
</dbReference>
<evidence type="ECO:0000256" key="9">
    <source>
        <dbReference type="ARBA" id="ARBA00023054"/>
    </source>
</evidence>
<dbReference type="PANTHER" id="PTHR10519:SF74">
    <property type="entry name" value="GAMMA-AMINOBUTYRIC ACID TYPE B RECEPTOR SUBUNIT 2"/>
    <property type="match status" value="1"/>
</dbReference>
<dbReference type="PANTHER" id="PTHR10519">
    <property type="entry name" value="GABA-B RECEPTOR"/>
    <property type="match status" value="1"/>
</dbReference>
<dbReference type="InterPro" id="IPR002455">
    <property type="entry name" value="GPCR3_GABA-B"/>
</dbReference>
<evidence type="ECO:0000256" key="14">
    <source>
        <dbReference type="ARBA" id="ARBA00023224"/>
    </source>
</evidence>
<feature type="region of interest" description="Disordered" evidence="17">
    <location>
        <begin position="1062"/>
        <end position="1088"/>
    </location>
</feature>
<comment type="caution">
    <text evidence="20">The sequence shown here is derived from an EMBL/GenBank/DDBJ whole genome shotgun (WGS) entry which is preliminary data.</text>
</comment>
<gene>
    <name evidence="20" type="ORF">OS493_011567</name>
</gene>
<dbReference type="PROSITE" id="PS50259">
    <property type="entry name" value="G_PROTEIN_RECEP_F3_4"/>
    <property type="match status" value="1"/>
</dbReference>
<evidence type="ECO:0000256" key="10">
    <source>
        <dbReference type="ARBA" id="ARBA00023136"/>
    </source>
</evidence>
<feature type="transmembrane region" description="Helical" evidence="18">
    <location>
        <begin position="662"/>
        <end position="684"/>
    </location>
</feature>
<dbReference type="Pfam" id="PF00003">
    <property type="entry name" value="7tm_3"/>
    <property type="match status" value="1"/>
</dbReference>
<comment type="subcellular location">
    <subcellularLocation>
        <location evidence="16">Postsynaptic cell membrane</location>
        <topology evidence="16">Multi-pass membrane protein</topology>
    </subcellularLocation>
</comment>
<keyword evidence="2" id="KW-1003">Cell membrane</keyword>
<evidence type="ECO:0000256" key="6">
    <source>
        <dbReference type="ARBA" id="ARBA00022989"/>
    </source>
</evidence>
<evidence type="ECO:0000256" key="8">
    <source>
        <dbReference type="ARBA" id="ARBA00023040"/>
    </source>
</evidence>
<feature type="transmembrane region" description="Helical" evidence="18">
    <location>
        <begin position="493"/>
        <end position="510"/>
    </location>
</feature>
<evidence type="ECO:0000259" key="19">
    <source>
        <dbReference type="PROSITE" id="PS50259"/>
    </source>
</evidence>
<dbReference type="Gene3D" id="3.40.50.2300">
    <property type="match status" value="2"/>
</dbReference>
<keyword evidence="9" id="KW-0175">Coiled coil</keyword>
<feature type="region of interest" description="Disordered" evidence="17">
    <location>
        <begin position="1237"/>
        <end position="1272"/>
    </location>
</feature>
<keyword evidence="3" id="KW-0597">Phosphoprotein</keyword>
<name>A0A9W9YS23_9CNID</name>
<evidence type="ECO:0000256" key="3">
    <source>
        <dbReference type="ARBA" id="ARBA00022553"/>
    </source>
</evidence>
<evidence type="ECO:0000256" key="1">
    <source>
        <dbReference type="ARBA" id="ARBA00008991"/>
    </source>
</evidence>
<evidence type="ECO:0000313" key="20">
    <source>
        <dbReference type="EMBL" id="KAJ7363284.1"/>
    </source>
</evidence>
<feature type="region of interest" description="Disordered" evidence="17">
    <location>
        <begin position="802"/>
        <end position="825"/>
    </location>
</feature>
<keyword evidence="15" id="KW-0628">Postsynaptic cell membrane</keyword>
<accession>A0A9W9YS23</accession>
<evidence type="ECO:0000256" key="2">
    <source>
        <dbReference type="ARBA" id="ARBA00022475"/>
    </source>
</evidence>
<keyword evidence="14" id="KW-0807">Transducer</keyword>
<keyword evidence="7" id="KW-0770">Synapse</keyword>
<keyword evidence="4 18" id="KW-0812">Transmembrane</keyword>
<keyword evidence="13" id="KW-0325">Glycoprotein</keyword>
<evidence type="ECO:0000256" key="16">
    <source>
        <dbReference type="ARBA" id="ARBA00034104"/>
    </source>
</evidence>
<dbReference type="OrthoDB" id="5964286at2759"/>
<evidence type="ECO:0000256" key="13">
    <source>
        <dbReference type="ARBA" id="ARBA00023180"/>
    </source>
</evidence>
<dbReference type="Pfam" id="PF01094">
    <property type="entry name" value="ANF_receptor"/>
    <property type="match status" value="1"/>
</dbReference>
<dbReference type="FunFam" id="3.40.50.2300:FF:000072">
    <property type="entry name" value="Gamma-aminobutyric acid type B receptor subunit 2"/>
    <property type="match status" value="2"/>
</dbReference>
<keyword evidence="12" id="KW-0675">Receptor</keyword>
<feature type="region of interest" description="Disordered" evidence="17">
    <location>
        <begin position="1359"/>
        <end position="1390"/>
    </location>
</feature>
<evidence type="ECO:0000256" key="11">
    <source>
        <dbReference type="ARBA" id="ARBA00023157"/>
    </source>
</evidence>
<feature type="domain" description="G-protein coupled receptors family 3 profile" evidence="19">
    <location>
        <begin position="525"/>
        <end position="734"/>
    </location>
</feature>
<dbReference type="InterPro" id="IPR001828">
    <property type="entry name" value="ANF_lig-bd_rcpt"/>
</dbReference>
<dbReference type="CDD" id="cd15047">
    <property type="entry name" value="7tmC_GABA-B-like"/>
    <property type="match status" value="1"/>
</dbReference>
<evidence type="ECO:0000256" key="17">
    <source>
        <dbReference type="SAM" id="MobiDB-lite"/>
    </source>
</evidence>
<dbReference type="GO" id="GO:0004965">
    <property type="term" value="F:G protein-coupled GABA receptor activity"/>
    <property type="evidence" value="ECO:0007669"/>
    <property type="project" value="InterPro"/>
</dbReference>
<feature type="transmembrane region" description="Helical" evidence="18">
    <location>
        <begin position="569"/>
        <end position="590"/>
    </location>
</feature>
<evidence type="ECO:0000256" key="7">
    <source>
        <dbReference type="ARBA" id="ARBA00023018"/>
    </source>
</evidence>
<feature type="compositionally biased region" description="Low complexity" evidence="17">
    <location>
        <begin position="987"/>
        <end position="996"/>
    </location>
</feature>
<feature type="transmembrane region" description="Helical" evidence="18">
    <location>
        <begin position="451"/>
        <end position="472"/>
    </location>
</feature>
<dbReference type="CDD" id="cd06366">
    <property type="entry name" value="PBP1_GABAb_receptor"/>
    <property type="match status" value="1"/>
</dbReference>
<evidence type="ECO:0000256" key="15">
    <source>
        <dbReference type="ARBA" id="ARBA00023257"/>
    </source>
</evidence>
<feature type="compositionally biased region" description="Polar residues" evidence="17">
    <location>
        <begin position="1003"/>
        <end position="1019"/>
    </location>
</feature>
<keyword evidence="6 18" id="KW-1133">Transmembrane helix</keyword>
<dbReference type="GO" id="GO:0038039">
    <property type="term" value="C:G protein-coupled receptor heterodimeric complex"/>
    <property type="evidence" value="ECO:0007669"/>
    <property type="project" value="TreeGrafter"/>
</dbReference>
<proteinExistence type="inferred from homology"/>
<evidence type="ECO:0000256" key="4">
    <source>
        <dbReference type="ARBA" id="ARBA00022692"/>
    </source>
</evidence>
<dbReference type="EMBL" id="MU827306">
    <property type="protein sequence ID" value="KAJ7363284.1"/>
    <property type="molecule type" value="Genomic_DNA"/>
</dbReference>
<evidence type="ECO:0000256" key="5">
    <source>
        <dbReference type="ARBA" id="ARBA00022729"/>
    </source>
</evidence>
<feature type="transmembrane region" description="Helical" evidence="18">
    <location>
        <begin position="627"/>
        <end position="650"/>
    </location>
</feature>
<organism evidence="20 21">
    <name type="scientific">Desmophyllum pertusum</name>
    <dbReference type="NCBI Taxonomy" id="174260"/>
    <lineage>
        <taxon>Eukaryota</taxon>
        <taxon>Metazoa</taxon>
        <taxon>Cnidaria</taxon>
        <taxon>Anthozoa</taxon>
        <taxon>Hexacorallia</taxon>
        <taxon>Scleractinia</taxon>
        <taxon>Caryophylliina</taxon>
        <taxon>Caryophylliidae</taxon>
        <taxon>Desmophyllum</taxon>
    </lineage>
</organism>
<feature type="region of interest" description="Disordered" evidence="17">
    <location>
        <begin position="982"/>
        <end position="1027"/>
    </location>
</feature>
<dbReference type="PRINTS" id="PR01177">
    <property type="entry name" value="GABAB1RECPTR"/>
</dbReference>
<keyword evidence="10 18" id="KW-0472">Membrane</keyword>
<feature type="transmembrane region" description="Helical" evidence="18">
    <location>
        <begin position="690"/>
        <end position="716"/>
    </location>
</feature>
<dbReference type="Proteomes" id="UP001163046">
    <property type="component" value="Unassembled WGS sequence"/>
</dbReference>
<keyword evidence="11" id="KW-1015">Disulfide bond</keyword>
<dbReference type="GO" id="GO:0045211">
    <property type="term" value="C:postsynaptic membrane"/>
    <property type="evidence" value="ECO:0007669"/>
    <property type="project" value="UniProtKB-SubCell"/>
</dbReference>
<dbReference type="InterPro" id="IPR028082">
    <property type="entry name" value="Peripla_BP_I"/>
</dbReference>
<reference evidence="20" key="1">
    <citation type="submission" date="2023-01" db="EMBL/GenBank/DDBJ databases">
        <title>Genome assembly of the deep-sea coral Lophelia pertusa.</title>
        <authorList>
            <person name="Herrera S."/>
            <person name="Cordes E."/>
        </authorList>
    </citation>
    <scope>NUCLEOTIDE SEQUENCE</scope>
    <source>
        <strain evidence="20">USNM1676648</strain>
        <tissue evidence="20">Polyp</tissue>
    </source>
</reference>
<protein>
    <recommendedName>
        <fullName evidence="19">G-protein coupled receptors family 3 profile domain-containing protein</fullName>
    </recommendedName>
</protein>
<keyword evidence="21" id="KW-1185">Reference proteome</keyword>
<dbReference type="SUPFAM" id="SSF53822">
    <property type="entry name" value="Periplasmic binding protein-like I"/>
    <property type="match status" value="1"/>
</dbReference>
<keyword evidence="5" id="KW-0732">Signal</keyword>
<feature type="transmembrane region" description="Helical" evidence="18">
    <location>
        <begin position="530"/>
        <end position="548"/>
    </location>
</feature>
<feature type="compositionally biased region" description="Polar residues" evidence="17">
    <location>
        <begin position="1075"/>
        <end position="1088"/>
    </location>
</feature>
<evidence type="ECO:0000256" key="18">
    <source>
        <dbReference type="SAM" id="Phobius"/>
    </source>
</evidence>
<evidence type="ECO:0000256" key="12">
    <source>
        <dbReference type="ARBA" id="ARBA00023170"/>
    </source>
</evidence>
<comment type="similarity">
    <text evidence="1">Belongs to the G-protein coupled receptor 3 family. GABA-B receptor subfamily.</text>
</comment>
<sequence>MTHVWPSVNAVRLLLVYFAANSPLIYAVSTLNIGGLFPVSGVSVASAGKAMLPVTELAIKMVNSRADVLPGYRLQLMWNDTQCDPGHATNVLFESLYTRPPMIMLLGAACSSVTRATAQTGNLWNLLQVSYASTASDLSNKKKFPLLYNMVPPDSAHNSARIAFLKYFKWNRIATMRQNNYVFDEVMDKFQKNLINNKFELIATELFNDDPKSQVENLKEKDARIIVGMFYEDKARKVFCEAFKQGMYGEHYMWLLLDWYDNSQWWMVKDDEVDCTQEQMRKAAEGYFSIESARIVSNKQPTVSGMTSEEFLQTYVKPSKNNSDLYVPFVFDSVWTIALTLNNSMHQINTTLNRSLADFTYKDSSMAKILKQTLENLEFQGITGTIKFSNSGERTRPACIKQMQDGKSMVVGTYFPDSDKIVFSGAKVLWQGGAPPTDGKVTIYEIQYVSTPLFCVIVILASGGILLALYFLRFNIVRRNHSYIKLSSPNLNNLIILGCVFIYISVYMVAIDGKRVDTKSLAGLCMARGFLLSIGYSLAVGGMFSKMWRAYQILNNVKPKRKIFKDKELVGVMIFLVFVDILVMSLWIGVDTPEIVTTDLQSQVRDEPHLWIIPQQQYCSSKYNTTWLYILFGYKILLLVIGCFIAWVTRKVKVHSLNDSRFVCMSIYNIVLCVIVGIPLAFLIDGHVNALVACLSFFLLLPTTVTLCLLFVPKIIKLKNKVEKRRMQSLSSIRSTTVFTTDDTNMNDSLDSIVQNDPDVVTGLQEEIAALKQEIRVIKDRHGEKTTPNLSVRIADPVENGREGISFTQPAPTPLKPRPQLGKRSVTCHTAQEMCVRKRRGRRRSNSFSASSLKRRSLDLGSLFSELADPVLVLKAENKQLHRKLQESRISETGKLAKVLYENTQLNRKIVELNVKSTPSDQAEKVSRLLKENSELKKQLGEVSILNSAWCDVTPRFQRKQHEERKISKDLRELQQLLNVDLGGRRPGSFGPSSVSRPPPIGRSQSSSDLQCNRNGSGSSDKKTMISPLAKEAVKRFSFDGVDKRQNFYAKESRPGIALMVTDTDMPSRPESPQAEINKSGYPTSPSTIRIDNIDGCESEREISDIGERTNAGFSGDEDECPIKLGDPKENPIVNVLNGTLNKLEATKDGQMGDSTNNVLTNTNVCTLPEELESSINDATMDPKCNLTLTAESVHEEPLETTNYPQKGGLGTDVPNGTITRNSQGVGKQLEVTVDQHVGDPTISDRNDTPKIKTPSLCRDQISSPKPDASVSVPKSNYIIESTPQAMKSPLIITTFDAVLDKNGNLRNSEIAESKLTVNNSEMNHSLEETGVIANQDEGKMKLPDWTLELVVHDASVEGRENVGNEESARDVPAYKKKLREEKRQEEERPNRENILCINRSMINTVAFIEFFVKLLYYYLPRP</sequence>
<keyword evidence="8" id="KW-0297">G-protein coupled receptor</keyword>
<dbReference type="InterPro" id="IPR017978">
    <property type="entry name" value="GPCR_3_C"/>
</dbReference>